<evidence type="ECO:0000256" key="1">
    <source>
        <dbReference type="ARBA" id="ARBA00022723"/>
    </source>
</evidence>
<dbReference type="GO" id="GO:1990837">
    <property type="term" value="F:sequence-specific double-stranded DNA binding"/>
    <property type="evidence" value="ECO:0007669"/>
    <property type="project" value="TreeGrafter"/>
</dbReference>
<dbReference type="AlphaFoldDB" id="A0A9Q1JYA6"/>
<evidence type="ECO:0000313" key="7">
    <source>
        <dbReference type="EMBL" id="KAJ8433164.1"/>
    </source>
</evidence>
<organism evidence="7 8">
    <name type="scientific">Carnegiea gigantea</name>
    <dbReference type="NCBI Taxonomy" id="171969"/>
    <lineage>
        <taxon>Eukaryota</taxon>
        <taxon>Viridiplantae</taxon>
        <taxon>Streptophyta</taxon>
        <taxon>Embryophyta</taxon>
        <taxon>Tracheophyta</taxon>
        <taxon>Spermatophyta</taxon>
        <taxon>Magnoliopsida</taxon>
        <taxon>eudicotyledons</taxon>
        <taxon>Gunneridae</taxon>
        <taxon>Pentapetalae</taxon>
        <taxon>Caryophyllales</taxon>
        <taxon>Cactineae</taxon>
        <taxon>Cactaceae</taxon>
        <taxon>Cactoideae</taxon>
        <taxon>Echinocereeae</taxon>
        <taxon>Carnegiea</taxon>
    </lineage>
</organism>
<dbReference type="InterPro" id="IPR003656">
    <property type="entry name" value="Znf_BED"/>
</dbReference>
<keyword evidence="2 4" id="KW-0863">Zinc-finger</keyword>
<feature type="domain" description="BED-type" evidence="6">
    <location>
        <begin position="59"/>
        <end position="116"/>
    </location>
</feature>
<evidence type="ECO:0000256" key="5">
    <source>
        <dbReference type="SAM" id="MobiDB-lite"/>
    </source>
</evidence>
<keyword evidence="8" id="KW-1185">Reference proteome</keyword>
<accession>A0A9Q1JYA6</accession>
<proteinExistence type="predicted"/>
<gene>
    <name evidence="7" type="ORF">Cgig2_007128</name>
</gene>
<protein>
    <recommendedName>
        <fullName evidence="6">BED-type domain-containing protein</fullName>
    </recommendedName>
</protein>
<dbReference type="InterPro" id="IPR036236">
    <property type="entry name" value="Znf_C2H2_sf"/>
</dbReference>
<dbReference type="EMBL" id="JAKOGI010000557">
    <property type="protein sequence ID" value="KAJ8433164.1"/>
    <property type="molecule type" value="Genomic_DNA"/>
</dbReference>
<feature type="region of interest" description="Disordered" evidence="5">
    <location>
        <begin position="153"/>
        <end position="176"/>
    </location>
</feature>
<dbReference type="SUPFAM" id="SSF57667">
    <property type="entry name" value="beta-beta-alpha zinc fingers"/>
    <property type="match status" value="1"/>
</dbReference>
<dbReference type="GO" id="GO:0008270">
    <property type="term" value="F:zinc ion binding"/>
    <property type="evidence" value="ECO:0007669"/>
    <property type="project" value="UniProtKB-KW"/>
</dbReference>
<name>A0A9Q1JYA6_9CARY</name>
<evidence type="ECO:0000259" key="6">
    <source>
        <dbReference type="PROSITE" id="PS50808"/>
    </source>
</evidence>
<dbReference type="Proteomes" id="UP001153076">
    <property type="component" value="Unassembled WGS sequence"/>
</dbReference>
<evidence type="ECO:0000256" key="2">
    <source>
        <dbReference type="ARBA" id="ARBA00022771"/>
    </source>
</evidence>
<sequence length="176" mass="19433">MQIGMTLNYEDSVPIDVDSNGEDVAEVDSKEANRLTTIRIGKPQATTDGVGKPPKCQRKLTSSVWEHYEFLPPDKEGNLFCKCKKCGQTYPGDSRYETDNLKRHLDNCKRRDVRDIGQLLLQSRSGSLGTLMPPQVNLEGICGDVMKMNLYDNEDGEDQSKSAAGSGFGQNSALVN</sequence>
<evidence type="ECO:0000313" key="8">
    <source>
        <dbReference type="Proteomes" id="UP001153076"/>
    </source>
</evidence>
<evidence type="ECO:0000256" key="3">
    <source>
        <dbReference type="ARBA" id="ARBA00022833"/>
    </source>
</evidence>
<dbReference type="OrthoDB" id="1873329at2759"/>
<reference evidence="7" key="1">
    <citation type="submission" date="2022-04" db="EMBL/GenBank/DDBJ databases">
        <title>Carnegiea gigantea Genome sequencing and assembly v2.</title>
        <authorList>
            <person name="Copetti D."/>
            <person name="Sanderson M.J."/>
            <person name="Burquez A."/>
            <person name="Wojciechowski M.F."/>
        </authorList>
    </citation>
    <scope>NUCLEOTIDE SEQUENCE</scope>
    <source>
        <strain evidence="7">SGP5-SGP5p</strain>
        <tissue evidence="7">Aerial part</tissue>
    </source>
</reference>
<dbReference type="Pfam" id="PF02892">
    <property type="entry name" value="zf-BED"/>
    <property type="match status" value="1"/>
</dbReference>
<comment type="caution">
    <text evidence="7">The sequence shown here is derived from an EMBL/GenBank/DDBJ whole genome shotgun (WGS) entry which is preliminary data.</text>
</comment>
<dbReference type="InterPro" id="IPR053031">
    <property type="entry name" value="Cuticle_assoc_protein"/>
</dbReference>
<dbReference type="PANTHER" id="PTHR34396:SF24">
    <property type="entry name" value="BED-TYPE DOMAIN-CONTAINING PROTEIN"/>
    <property type="match status" value="1"/>
</dbReference>
<keyword evidence="1" id="KW-0479">Metal-binding</keyword>
<keyword evidence="3" id="KW-0862">Zinc</keyword>
<dbReference type="PROSITE" id="PS50808">
    <property type="entry name" value="ZF_BED"/>
    <property type="match status" value="1"/>
</dbReference>
<dbReference type="SMART" id="SM00614">
    <property type="entry name" value="ZnF_BED"/>
    <property type="match status" value="1"/>
</dbReference>
<evidence type="ECO:0000256" key="4">
    <source>
        <dbReference type="PROSITE-ProRule" id="PRU00027"/>
    </source>
</evidence>
<dbReference type="GO" id="GO:0006357">
    <property type="term" value="P:regulation of transcription by RNA polymerase II"/>
    <property type="evidence" value="ECO:0007669"/>
    <property type="project" value="TreeGrafter"/>
</dbReference>
<dbReference type="PANTHER" id="PTHR34396">
    <property type="entry name" value="OS03G0264950 PROTEIN-RELATED"/>
    <property type="match status" value="1"/>
</dbReference>
<dbReference type="GO" id="GO:0005634">
    <property type="term" value="C:nucleus"/>
    <property type="evidence" value="ECO:0007669"/>
    <property type="project" value="TreeGrafter"/>
</dbReference>